<dbReference type="CDD" id="cd07820">
    <property type="entry name" value="SRPBCC_3"/>
    <property type="match status" value="1"/>
</dbReference>
<organism evidence="2 3">
    <name type="scientific">Halobacillus litoralis</name>
    <dbReference type="NCBI Taxonomy" id="45668"/>
    <lineage>
        <taxon>Bacteria</taxon>
        <taxon>Bacillati</taxon>
        <taxon>Bacillota</taxon>
        <taxon>Bacilli</taxon>
        <taxon>Bacillales</taxon>
        <taxon>Bacillaceae</taxon>
        <taxon>Halobacillus</taxon>
    </lineage>
</organism>
<dbReference type="SUPFAM" id="SSF55961">
    <property type="entry name" value="Bet v1-like"/>
    <property type="match status" value="1"/>
</dbReference>
<keyword evidence="2" id="KW-0132">Cell division</keyword>
<reference evidence="2 3" key="1">
    <citation type="submission" date="2019-11" db="EMBL/GenBank/DDBJ databases">
        <title>Genome sequences of 17 halophilic strains isolated from different environments.</title>
        <authorList>
            <person name="Furrow R.E."/>
        </authorList>
    </citation>
    <scope>NUCLEOTIDE SEQUENCE [LARGE SCALE GENOMIC DNA]</scope>
    <source>
        <strain evidence="2 3">22511_23_Filter</strain>
    </source>
</reference>
<evidence type="ECO:0000259" key="1">
    <source>
        <dbReference type="Pfam" id="PF03364"/>
    </source>
</evidence>
<evidence type="ECO:0000313" key="3">
    <source>
        <dbReference type="Proteomes" id="UP000460949"/>
    </source>
</evidence>
<dbReference type="GO" id="GO:0051301">
    <property type="term" value="P:cell division"/>
    <property type="evidence" value="ECO:0007669"/>
    <property type="project" value="UniProtKB-KW"/>
</dbReference>
<name>A0A845DYJ1_9BACI</name>
<feature type="domain" description="Coenzyme Q-binding protein COQ10 START" evidence="1">
    <location>
        <begin position="10"/>
        <end position="123"/>
    </location>
</feature>
<dbReference type="Pfam" id="PF03364">
    <property type="entry name" value="Polyketide_cyc"/>
    <property type="match status" value="1"/>
</dbReference>
<dbReference type="InterPro" id="IPR023393">
    <property type="entry name" value="START-like_dom_sf"/>
</dbReference>
<dbReference type="AlphaFoldDB" id="A0A845DYJ1"/>
<dbReference type="InterPro" id="IPR005031">
    <property type="entry name" value="COQ10_START"/>
</dbReference>
<proteinExistence type="predicted"/>
<dbReference type="Proteomes" id="UP000460949">
    <property type="component" value="Unassembled WGS sequence"/>
</dbReference>
<dbReference type="EMBL" id="WMET01000001">
    <property type="protein sequence ID" value="MYL18514.1"/>
    <property type="molecule type" value="Genomic_DNA"/>
</dbReference>
<keyword evidence="2" id="KW-0131">Cell cycle</keyword>
<comment type="caution">
    <text evidence="2">The sequence shown here is derived from an EMBL/GenBank/DDBJ whole genome shotgun (WGS) entry which is preliminary data.</text>
</comment>
<evidence type="ECO:0000313" key="2">
    <source>
        <dbReference type="EMBL" id="MYL18514.1"/>
    </source>
</evidence>
<accession>A0A845DYJ1</accession>
<protein>
    <submittedName>
        <fullName evidence="2">Cell division protein</fullName>
    </submittedName>
</protein>
<sequence>MPEIIHYQFIKAPVSQVFDAARSVDLHTKSMTQSKEKAVGGVTAGLMEEGDTVTWEAVHFGVRQRLTARIVSMQFPYRFVDVMEQGVFHSFTHTHDFIEKDEGTWMVDTFVYQSPLGILGRMADRLFLEKYMTRMLKNRAVVLKNELEKDG</sequence>
<dbReference type="Gene3D" id="3.30.530.20">
    <property type="match status" value="1"/>
</dbReference>
<gene>
    <name evidence="2" type="ORF">GLW04_01355</name>
</gene>